<sequence length="938" mass="105891">MVQARKGTLPTKRPPSLAMMVPTFAANSLHLDQTMYVLYMDSQSELGEMILRSLQIASPKRKERGRKSGADPGFSKEKEEGAGALKGSGQGRFSSRNFDRKILPNFRAPPGEVEQAVKTAIDVGYRHFDCAFLYANEKEIGSAIRSKISEGVVKREDLYITSKLWNTHHRPAGVLSACKKSLENFGLDYLDLYLLHWPVAFKEGDDLFPKDKSGNFLTEDIDYLDTYLAMEECVRQKLTKSIGVSNFNSEQVTRVLEKSSIKPVMNQVECHPYLQQKKLIKFCKDHDIAVTAYSPLGAPNAMFPPPGCPVLMKDEKLKAIGEKYGKSLAQMALRFLVSTSMLVPARGLDIKLVSSGLPMTLKLQSGVIVIPKSTNPERLKQNMDVFDFTINDKDSKPGEVTQAVKDAIDAGYRHFDCAFAYGNEKEVGEALKVKLEEGVVKREDLFITSKLWNSFHRSDLVVPVLKKTLENLQLEYLDLYLVHWPMAFKEEGENMPRDAAGNIIFSEVDYVDTWKAMEEAVKQGLTRSIGISNFNSEQITRLLKTATIKPVTNQVECHPYLNQKKLIEFCRSKDIVVTGYSPLGSPDSPFLKPGDPLLLDDPKLKSLAKKYNKSPAQVVLRYSVQRGVVTIPKSVTKHRIQENLDIFDFELSKDDLAYLDSFDCNGRVCTDAIDAGYRHFDCAYMYGNEVEVGEAIRFKIEEGVVKREDIFITSKLWNTFHRPDLVVPTFIKSLNSLGLEYLDLYLIHWPMGFKEDGDLIPKNVAGDILLSDVDYLDTWRELEKCVDKGLVRSLGLSNFNSQQVDRVIDNSRFKPQVLQVECYPYLNQSDLLQFCKSRGIVMTAYCPLGNRSNIHLKPGTPNVLEDHIVVQVAEKHGKTPAHVVLRYQVQRGVVVIPKSVTKTRIQSNINLFDFELSPDDMARIDSLDCGLRVCHRDQ</sequence>
<evidence type="ECO:0000256" key="2">
    <source>
        <dbReference type="ARBA" id="ARBA00022857"/>
    </source>
</evidence>
<keyword evidence="3" id="KW-0560">Oxidoreductase</keyword>
<feature type="compositionally biased region" description="Basic and acidic residues" evidence="4">
    <location>
        <begin position="66"/>
        <end position="81"/>
    </location>
</feature>
<dbReference type="PANTHER" id="PTHR11732">
    <property type="entry name" value="ALDO/KETO REDUCTASE"/>
    <property type="match status" value="1"/>
</dbReference>
<name>A0A7R9EUC2_9NEOP</name>
<keyword evidence="2" id="KW-0521">NADP</keyword>
<evidence type="ECO:0000313" key="6">
    <source>
        <dbReference type="EMBL" id="CAD7441041.1"/>
    </source>
</evidence>
<dbReference type="FunFam" id="3.20.20.100:FF:000006">
    <property type="entry name" value="Aldo-keto reductase family 1 member A1"/>
    <property type="match status" value="2"/>
</dbReference>
<feature type="domain" description="NADP-dependent oxidoreductase" evidence="5">
    <location>
        <begin position="397"/>
        <end position="662"/>
    </location>
</feature>
<reference evidence="6" key="1">
    <citation type="submission" date="2020-11" db="EMBL/GenBank/DDBJ databases">
        <authorList>
            <person name="Tran Van P."/>
        </authorList>
    </citation>
    <scope>NUCLEOTIDE SEQUENCE</scope>
</reference>
<feature type="region of interest" description="Disordered" evidence="4">
    <location>
        <begin position="59"/>
        <end position="96"/>
    </location>
</feature>
<dbReference type="Gene3D" id="3.20.20.100">
    <property type="entry name" value="NADP-dependent oxidoreductase domain"/>
    <property type="match status" value="3"/>
</dbReference>
<proteinExistence type="inferred from homology"/>
<accession>A0A7R9EUC2</accession>
<dbReference type="AlphaFoldDB" id="A0A7R9EUC2"/>
<dbReference type="InterPro" id="IPR036812">
    <property type="entry name" value="NAD(P)_OxRdtase_dom_sf"/>
</dbReference>
<protein>
    <recommendedName>
        <fullName evidence="5">NADP-dependent oxidoreductase domain-containing protein</fullName>
    </recommendedName>
</protein>
<dbReference type="Pfam" id="PF00248">
    <property type="entry name" value="Aldo_ket_red"/>
    <property type="match status" value="3"/>
</dbReference>
<dbReference type="PROSITE" id="PS00062">
    <property type="entry name" value="ALDOKETO_REDUCTASE_2"/>
    <property type="match status" value="3"/>
</dbReference>
<dbReference type="InterPro" id="IPR020471">
    <property type="entry name" value="AKR"/>
</dbReference>
<dbReference type="PROSITE" id="PS00063">
    <property type="entry name" value="ALDOKETO_REDUCTASE_3"/>
    <property type="match status" value="3"/>
</dbReference>
<feature type="domain" description="NADP-dependent oxidoreductase" evidence="5">
    <location>
        <begin position="671"/>
        <end position="927"/>
    </location>
</feature>
<dbReference type="PRINTS" id="PR00069">
    <property type="entry name" value="ALDKETRDTASE"/>
</dbReference>
<dbReference type="PROSITE" id="PS00798">
    <property type="entry name" value="ALDOKETO_REDUCTASE_1"/>
    <property type="match status" value="3"/>
</dbReference>
<comment type="similarity">
    <text evidence="1">Belongs to the aldo/keto reductase family.</text>
</comment>
<evidence type="ECO:0000256" key="4">
    <source>
        <dbReference type="SAM" id="MobiDB-lite"/>
    </source>
</evidence>
<dbReference type="SUPFAM" id="SSF51430">
    <property type="entry name" value="NAD(P)-linked oxidoreductase"/>
    <property type="match status" value="3"/>
</dbReference>
<feature type="domain" description="NADP-dependent oxidoreductase" evidence="5">
    <location>
        <begin position="110"/>
        <end position="394"/>
    </location>
</feature>
<evidence type="ECO:0000259" key="5">
    <source>
        <dbReference type="Pfam" id="PF00248"/>
    </source>
</evidence>
<organism evidence="6">
    <name type="scientific">Timema bartmani</name>
    <dbReference type="NCBI Taxonomy" id="61472"/>
    <lineage>
        <taxon>Eukaryota</taxon>
        <taxon>Metazoa</taxon>
        <taxon>Ecdysozoa</taxon>
        <taxon>Arthropoda</taxon>
        <taxon>Hexapoda</taxon>
        <taxon>Insecta</taxon>
        <taxon>Pterygota</taxon>
        <taxon>Neoptera</taxon>
        <taxon>Polyneoptera</taxon>
        <taxon>Phasmatodea</taxon>
        <taxon>Timematodea</taxon>
        <taxon>Timematoidea</taxon>
        <taxon>Timematidae</taxon>
        <taxon>Timema</taxon>
    </lineage>
</organism>
<dbReference type="GO" id="GO:0016491">
    <property type="term" value="F:oxidoreductase activity"/>
    <property type="evidence" value="ECO:0007669"/>
    <property type="project" value="UniProtKB-KW"/>
</dbReference>
<dbReference type="EMBL" id="OD565173">
    <property type="protein sequence ID" value="CAD7441041.1"/>
    <property type="molecule type" value="Genomic_DNA"/>
</dbReference>
<evidence type="ECO:0000256" key="1">
    <source>
        <dbReference type="ARBA" id="ARBA00007905"/>
    </source>
</evidence>
<gene>
    <name evidence="6" type="ORF">TBIB3V08_LOCUS3516</name>
</gene>
<dbReference type="InterPro" id="IPR018170">
    <property type="entry name" value="Aldo/ket_reductase_CS"/>
</dbReference>
<evidence type="ECO:0000256" key="3">
    <source>
        <dbReference type="ARBA" id="ARBA00023002"/>
    </source>
</evidence>
<dbReference type="InterPro" id="IPR023210">
    <property type="entry name" value="NADP_OxRdtase_dom"/>
</dbReference>